<dbReference type="InterPro" id="IPR021328">
    <property type="entry name" value="CotB-like"/>
</dbReference>
<gene>
    <name evidence="1" type="ORF">ET33_27695</name>
</gene>
<reference evidence="1 2" key="1">
    <citation type="submission" date="2014-06" db="EMBL/GenBank/DDBJ databases">
        <title>Draft genome sequence of Paenibacillus sp. MSt1.</title>
        <authorList>
            <person name="Aw Y.K."/>
            <person name="Ong K.S."/>
            <person name="Gan H.M."/>
            <person name="Lee S.M."/>
        </authorList>
    </citation>
    <scope>NUCLEOTIDE SEQUENCE [LARGE SCALE GENOMIC DNA]</scope>
    <source>
        <strain evidence="1 2">MSt1</strain>
    </source>
</reference>
<proteinExistence type="predicted"/>
<dbReference type="Gene3D" id="1.20.1260.120">
    <property type="entry name" value="Protein of unknown function DUF2935"/>
    <property type="match status" value="1"/>
</dbReference>
<evidence type="ECO:0000313" key="2">
    <source>
        <dbReference type="Proteomes" id="UP000028123"/>
    </source>
</evidence>
<accession>A0A081NUL9</accession>
<sequence length="64" mass="7396">MLLFMKFLSEVEDLTVGKELLGTLDQLFIDHMYREECYYLTKLFQASAGVPHPDCDPTKPRDGK</sequence>
<dbReference type="Proteomes" id="UP000028123">
    <property type="component" value="Unassembled WGS sequence"/>
</dbReference>
<evidence type="ECO:0008006" key="3">
    <source>
        <dbReference type="Google" id="ProtNLM"/>
    </source>
</evidence>
<name>A0A081NUL9_9BACL</name>
<dbReference type="SUPFAM" id="SSF158430">
    <property type="entry name" value="Bacillus cereus metalloprotein-like"/>
    <property type="match status" value="1"/>
</dbReference>
<protein>
    <recommendedName>
        <fullName evidence="3">Hemerythrin-like domain-containing protein</fullName>
    </recommendedName>
</protein>
<dbReference type="EMBL" id="JNVM01000043">
    <property type="protein sequence ID" value="KEQ22142.1"/>
    <property type="molecule type" value="Genomic_DNA"/>
</dbReference>
<comment type="caution">
    <text evidence="1">The sequence shown here is derived from an EMBL/GenBank/DDBJ whole genome shotgun (WGS) entry which is preliminary data.</text>
</comment>
<organism evidence="1 2">
    <name type="scientific">Paenibacillus tyrfis</name>
    <dbReference type="NCBI Taxonomy" id="1501230"/>
    <lineage>
        <taxon>Bacteria</taxon>
        <taxon>Bacillati</taxon>
        <taxon>Bacillota</taxon>
        <taxon>Bacilli</taxon>
        <taxon>Bacillales</taxon>
        <taxon>Paenibacillaceae</taxon>
        <taxon>Paenibacillus</taxon>
    </lineage>
</organism>
<dbReference type="AlphaFoldDB" id="A0A081NUL9"/>
<evidence type="ECO:0000313" key="1">
    <source>
        <dbReference type="EMBL" id="KEQ22142.1"/>
    </source>
</evidence>
<dbReference type="Pfam" id="PF11155">
    <property type="entry name" value="DUF2935"/>
    <property type="match status" value="1"/>
</dbReference>
<keyword evidence="2" id="KW-1185">Reference proteome</keyword>